<dbReference type="AlphaFoldDB" id="F2B9X6"/>
<reference evidence="1 2" key="1">
    <citation type="submission" date="2011-02" db="EMBL/GenBank/DDBJ databases">
        <authorList>
            <person name="Muzny D."/>
            <person name="Qin X."/>
            <person name="Deng J."/>
            <person name="Jiang H."/>
            <person name="Liu Y."/>
            <person name="Qu J."/>
            <person name="Song X.-Z."/>
            <person name="Zhang L."/>
            <person name="Thornton R."/>
            <person name="Coyle M."/>
            <person name="Francisco L."/>
            <person name="Jackson L."/>
            <person name="Javaid M."/>
            <person name="Korchina V."/>
            <person name="Kovar C."/>
            <person name="Mata R."/>
            <person name="Mathew T."/>
            <person name="Ngo R."/>
            <person name="Nguyen L."/>
            <person name="Nguyen N."/>
            <person name="Okwuonu G."/>
            <person name="Ongeri F."/>
            <person name="Pham C."/>
            <person name="Simmons D."/>
            <person name="Wilczek-Boney K."/>
            <person name="Hale W."/>
            <person name="Jakkamsetti A."/>
            <person name="Pham P."/>
            <person name="Ruth R."/>
            <person name="San Lucas F."/>
            <person name="Warren J."/>
            <person name="Zhang J."/>
            <person name="Zhao Z."/>
            <person name="Zhou C."/>
            <person name="Zhu D."/>
            <person name="Lee S."/>
            <person name="Bess C."/>
            <person name="Blankenburg K."/>
            <person name="Forbes L."/>
            <person name="Fu Q."/>
            <person name="Gubbala S."/>
            <person name="Hirani K."/>
            <person name="Jayaseelan J.C."/>
            <person name="Lara F."/>
            <person name="Munidasa M."/>
            <person name="Palculict T."/>
            <person name="Patil S."/>
            <person name="Pu L.-L."/>
            <person name="Saada N."/>
            <person name="Tang L."/>
            <person name="Weissenberger G."/>
            <person name="Zhu Y."/>
            <person name="Hemphill L."/>
            <person name="Shang Y."/>
            <person name="Youmans B."/>
            <person name="Ayvaz T."/>
            <person name="Ross M."/>
            <person name="Santibanez J."/>
            <person name="Aqrawi P."/>
            <person name="Gross S."/>
            <person name="Joshi V."/>
            <person name="Fowler G."/>
            <person name="Nazareth L."/>
            <person name="Reid J."/>
            <person name="Worley K."/>
            <person name="Petrosino J."/>
            <person name="Highlander S."/>
            <person name="Gibbs R."/>
        </authorList>
    </citation>
    <scope>NUCLEOTIDE SEQUENCE [LARGE SCALE GENOMIC DNA]</scope>
    <source>
        <strain evidence="1 2">ATCC BAA-1200</strain>
    </source>
</reference>
<organism evidence="1 2">
    <name type="scientific">Neisseria bacilliformis ATCC BAA-1200</name>
    <dbReference type="NCBI Taxonomy" id="888742"/>
    <lineage>
        <taxon>Bacteria</taxon>
        <taxon>Pseudomonadati</taxon>
        <taxon>Pseudomonadota</taxon>
        <taxon>Betaproteobacteria</taxon>
        <taxon>Neisseriales</taxon>
        <taxon>Neisseriaceae</taxon>
        <taxon>Neisseria</taxon>
    </lineage>
</organism>
<dbReference type="HOGENOM" id="CLU_3186186_0_0_4"/>
<proteinExistence type="predicted"/>
<evidence type="ECO:0000313" key="2">
    <source>
        <dbReference type="Proteomes" id="UP000004105"/>
    </source>
</evidence>
<comment type="caution">
    <text evidence="1">The sequence shown here is derived from an EMBL/GenBank/DDBJ whole genome shotgun (WGS) entry which is preliminary data.</text>
</comment>
<accession>F2B9X6</accession>
<dbReference type="EMBL" id="AFAY01000010">
    <property type="protein sequence ID" value="EGF11766.1"/>
    <property type="molecule type" value="Genomic_DNA"/>
</dbReference>
<name>F2B9X6_9NEIS</name>
<dbReference type="Proteomes" id="UP000004105">
    <property type="component" value="Unassembled WGS sequence"/>
</dbReference>
<sequence>MRANYRRPSENCKTVFQTASARTFAPRQTPAPFSRHRFVQTARFGL</sequence>
<protein>
    <submittedName>
        <fullName evidence="1">Uncharacterized protein</fullName>
    </submittedName>
</protein>
<keyword evidence="2" id="KW-1185">Reference proteome</keyword>
<evidence type="ECO:0000313" key="1">
    <source>
        <dbReference type="EMBL" id="EGF11766.1"/>
    </source>
</evidence>
<gene>
    <name evidence="1" type="ORF">HMPREF9123_0575</name>
</gene>